<proteinExistence type="inferred from homology"/>
<keyword evidence="8" id="KW-0732">Signal</keyword>
<keyword evidence="5" id="KW-0326">Glycosidase</keyword>
<evidence type="ECO:0000256" key="8">
    <source>
        <dbReference type="SAM" id="SignalP"/>
    </source>
</evidence>
<dbReference type="InterPro" id="IPR015883">
    <property type="entry name" value="Glyco_hydro_20_cat"/>
</dbReference>
<keyword evidence="11" id="KW-1185">Reference proteome</keyword>
<dbReference type="InterPro" id="IPR029018">
    <property type="entry name" value="Hex-like_dom2"/>
</dbReference>
<evidence type="ECO:0000256" key="1">
    <source>
        <dbReference type="ARBA" id="ARBA00001231"/>
    </source>
</evidence>
<dbReference type="Gene3D" id="3.20.20.80">
    <property type="entry name" value="Glycosidases"/>
    <property type="match status" value="1"/>
</dbReference>
<dbReference type="InterPro" id="IPR015882">
    <property type="entry name" value="HEX_bac_N"/>
</dbReference>
<evidence type="ECO:0000256" key="4">
    <source>
        <dbReference type="ARBA" id="ARBA00022801"/>
    </source>
</evidence>
<feature type="signal peptide" evidence="8">
    <location>
        <begin position="1"/>
        <end position="25"/>
    </location>
</feature>
<evidence type="ECO:0000256" key="3">
    <source>
        <dbReference type="ARBA" id="ARBA00012663"/>
    </source>
</evidence>
<comment type="catalytic activity">
    <reaction evidence="1">
        <text>Hydrolysis of terminal non-reducing N-acetyl-D-hexosamine residues in N-acetyl-beta-D-hexosaminides.</text>
        <dbReference type="EC" id="3.2.1.52"/>
    </reaction>
</comment>
<feature type="chain" id="PRO_5032589574" description="beta-N-acetylhexosaminidase" evidence="8">
    <location>
        <begin position="26"/>
        <end position="672"/>
    </location>
</feature>
<accession>A0A810L533</accession>
<dbReference type="SUPFAM" id="SSF51445">
    <property type="entry name" value="(Trans)glycosidases"/>
    <property type="match status" value="1"/>
</dbReference>
<name>A0A810L533_9ACTN</name>
<dbReference type="PANTHER" id="PTHR22600:SF57">
    <property type="entry name" value="BETA-N-ACETYLHEXOSAMINIDASE"/>
    <property type="match status" value="1"/>
</dbReference>
<reference evidence="10" key="1">
    <citation type="submission" date="2020-08" db="EMBL/GenBank/DDBJ databases">
        <title>Whole genome shotgun sequence of Actinocatenispora sera NBRC 101916.</title>
        <authorList>
            <person name="Komaki H."/>
            <person name="Tamura T."/>
        </authorList>
    </citation>
    <scope>NUCLEOTIDE SEQUENCE</scope>
    <source>
        <strain evidence="10">NBRC 101916</strain>
    </source>
</reference>
<dbReference type="GO" id="GO:0004563">
    <property type="term" value="F:beta-N-acetylhexosaminidase activity"/>
    <property type="evidence" value="ECO:0007669"/>
    <property type="project" value="UniProtKB-EC"/>
</dbReference>
<dbReference type="Proteomes" id="UP000680750">
    <property type="component" value="Chromosome"/>
</dbReference>
<dbReference type="GO" id="GO:0030203">
    <property type="term" value="P:glycosaminoglycan metabolic process"/>
    <property type="evidence" value="ECO:0007669"/>
    <property type="project" value="TreeGrafter"/>
</dbReference>
<dbReference type="SUPFAM" id="SSF49785">
    <property type="entry name" value="Galactose-binding domain-like"/>
    <property type="match status" value="1"/>
</dbReference>
<dbReference type="SUPFAM" id="SSF55545">
    <property type="entry name" value="beta-N-acetylhexosaminidase-like domain"/>
    <property type="match status" value="1"/>
</dbReference>
<evidence type="ECO:0000313" key="10">
    <source>
        <dbReference type="EMBL" id="BCJ30670.1"/>
    </source>
</evidence>
<evidence type="ECO:0000259" key="9">
    <source>
        <dbReference type="PROSITE" id="PS50022"/>
    </source>
</evidence>
<dbReference type="InterPro" id="IPR017853">
    <property type="entry name" value="GH"/>
</dbReference>
<sequence length="672" mass="72652">MSRWSALGAVAAATVLLTPLLPALAAPAAGSPAEPAGAGGTTTGNAAPVTVPALRSWRGGSGRWRWTDRSRIVLAPGTAPRLRDTATTLAGELAEATGHRPVVVGGPARTGDVVLALTGADATVGDQGYRMTVGSALRIAAPSVTGDFYGTRTVLQAMRTSADRRSVPRGTAVDSPSVGTRGEMIDVGRKYYPVGYLKQQIRQLAWYKENTLHLHLSDWRGFRLRLPQYPGLASDEAYSVADVRELTAYARRYHVTIIPEIDLPGHATAISAYRPDLAFTCPSMSRPDRWTGSDTDGWTLDVTKPETVAFLRGLVQAVGALFPGPYLSIGGDELPGTANQNDCPELVDYQHRMGFAYPGDVFVHFIDQLDETVRAMHKSTVVWQWWDYQQTVSIVPNHDVIVDEWLSEPTGRAQQGYRTIGTRESTLYVSPGFGTHPGQYGYFDPRSVYRDYPFTAADNILGYQISRWSDNAEGQPVSWFDFWARRPLAVVADRTWAAPTGGDVRAFFDRYDRVGDADVTRTDLAANPGMLSSGGWQASATSAETGAEDGGAANAVDNDPYTIWHSDYSDGTPSLPQRLTIDTGAAQPISGFRYLPRQDGGVNGRVAGYRLLTSTDGTHWTVASSGTLPDSPTETVVSFAPTTARYVALDVQSEHGPNDRYASVAELDLVRG</sequence>
<evidence type="ECO:0000256" key="5">
    <source>
        <dbReference type="ARBA" id="ARBA00023295"/>
    </source>
</evidence>
<dbReference type="InterPro" id="IPR000421">
    <property type="entry name" value="FA58C"/>
</dbReference>
<dbReference type="EC" id="3.2.1.52" evidence="3"/>
<feature type="domain" description="F5/8 type C" evidence="9">
    <location>
        <begin position="519"/>
        <end position="672"/>
    </location>
</feature>
<dbReference type="GO" id="GO:0016020">
    <property type="term" value="C:membrane"/>
    <property type="evidence" value="ECO:0007669"/>
    <property type="project" value="TreeGrafter"/>
</dbReference>
<dbReference type="InterPro" id="IPR025705">
    <property type="entry name" value="Beta_hexosaminidase_sua/sub"/>
</dbReference>
<dbReference type="Pfam" id="PF00728">
    <property type="entry name" value="Glyco_hydro_20"/>
    <property type="match status" value="1"/>
</dbReference>
<evidence type="ECO:0000313" key="11">
    <source>
        <dbReference type="Proteomes" id="UP000680750"/>
    </source>
</evidence>
<dbReference type="KEGG" id="aser:Asera_47780"/>
<feature type="region of interest" description="Disordered" evidence="7">
    <location>
        <begin position="27"/>
        <end position="47"/>
    </location>
</feature>
<evidence type="ECO:0000256" key="6">
    <source>
        <dbReference type="PIRSR" id="PIRSR625705-1"/>
    </source>
</evidence>
<dbReference type="Gene3D" id="3.30.379.10">
    <property type="entry name" value="Chitobiase/beta-hexosaminidase domain 2-like"/>
    <property type="match status" value="1"/>
</dbReference>
<evidence type="ECO:0000256" key="7">
    <source>
        <dbReference type="SAM" id="MobiDB-lite"/>
    </source>
</evidence>
<comment type="similarity">
    <text evidence="2">Belongs to the glycosyl hydrolase 20 family.</text>
</comment>
<dbReference type="GO" id="GO:0005975">
    <property type="term" value="P:carbohydrate metabolic process"/>
    <property type="evidence" value="ECO:0007669"/>
    <property type="project" value="InterPro"/>
</dbReference>
<dbReference type="RefSeq" id="WP_035297354.1">
    <property type="nucleotide sequence ID" value="NZ_AP023354.1"/>
</dbReference>
<dbReference type="Pfam" id="PF02838">
    <property type="entry name" value="Glyco_hydro_20b"/>
    <property type="match status" value="1"/>
</dbReference>
<feature type="active site" description="Proton donor" evidence="6">
    <location>
        <position position="333"/>
    </location>
</feature>
<feature type="region of interest" description="Disordered" evidence="7">
    <location>
        <begin position="535"/>
        <end position="554"/>
    </location>
</feature>
<dbReference type="PRINTS" id="PR00738">
    <property type="entry name" value="GLHYDRLASE20"/>
</dbReference>
<dbReference type="Gene3D" id="2.60.120.260">
    <property type="entry name" value="Galactose-binding domain-like"/>
    <property type="match status" value="1"/>
</dbReference>
<feature type="compositionally biased region" description="Polar residues" evidence="7">
    <location>
        <begin position="535"/>
        <end position="544"/>
    </location>
</feature>
<dbReference type="AlphaFoldDB" id="A0A810L533"/>
<dbReference type="PANTHER" id="PTHR22600">
    <property type="entry name" value="BETA-HEXOSAMINIDASE"/>
    <property type="match status" value="1"/>
</dbReference>
<feature type="compositionally biased region" description="Low complexity" evidence="7">
    <location>
        <begin position="27"/>
        <end position="36"/>
    </location>
</feature>
<dbReference type="OrthoDB" id="9763537at2"/>
<keyword evidence="4" id="KW-0378">Hydrolase</keyword>
<protein>
    <recommendedName>
        <fullName evidence="3">beta-N-acetylhexosaminidase</fullName>
        <ecNumber evidence="3">3.2.1.52</ecNumber>
    </recommendedName>
</protein>
<dbReference type="Pfam" id="PF00754">
    <property type="entry name" value="F5_F8_type_C"/>
    <property type="match status" value="1"/>
</dbReference>
<dbReference type="InterPro" id="IPR008979">
    <property type="entry name" value="Galactose-bd-like_sf"/>
</dbReference>
<gene>
    <name evidence="10" type="ORF">Asera_47780</name>
</gene>
<evidence type="ECO:0000256" key="2">
    <source>
        <dbReference type="ARBA" id="ARBA00006285"/>
    </source>
</evidence>
<dbReference type="PROSITE" id="PS50022">
    <property type="entry name" value="FA58C_3"/>
    <property type="match status" value="1"/>
</dbReference>
<organism evidence="10 11">
    <name type="scientific">Actinocatenispora sera</name>
    <dbReference type="NCBI Taxonomy" id="390989"/>
    <lineage>
        <taxon>Bacteria</taxon>
        <taxon>Bacillati</taxon>
        <taxon>Actinomycetota</taxon>
        <taxon>Actinomycetes</taxon>
        <taxon>Micromonosporales</taxon>
        <taxon>Micromonosporaceae</taxon>
        <taxon>Actinocatenispora</taxon>
    </lineage>
</organism>
<dbReference type="EMBL" id="AP023354">
    <property type="protein sequence ID" value="BCJ30670.1"/>
    <property type="molecule type" value="Genomic_DNA"/>
</dbReference>